<dbReference type="Gene3D" id="1.25.40.10">
    <property type="entry name" value="Tetratricopeptide repeat domain"/>
    <property type="match status" value="1"/>
</dbReference>
<evidence type="ECO:0000313" key="2">
    <source>
        <dbReference type="Proteomes" id="UP001165082"/>
    </source>
</evidence>
<gene>
    <name evidence="1" type="ORF">TrRE_jg8564</name>
</gene>
<dbReference type="OrthoDB" id="46913at2759"/>
<dbReference type="InterPro" id="IPR011990">
    <property type="entry name" value="TPR-like_helical_dom_sf"/>
</dbReference>
<dbReference type="PANTHER" id="PTHR13547:SF1">
    <property type="entry name" value="MITOCHONDRIAL RIBONUCLEASE P CATALYTIC SUBUNIT"/>
    <property type="match status" value="1"/>
</dbReference>
<comment type="caution">
    <text evidence="1">The sequence shown here is derived from an EMBL/GenBank/DDBJ whole genome shotgun (WGS) entry which is preliminary data.</text>
</comment>
<protein>
    <submittedName>
        <fullName evidence="1">Uncharacterized protein</fullName>
    </submittedName>
</protein>
<proteinExistence type="predicted"/>
<dbReference type="AlphaFoldDB" id="A0A9W6Z807"/>
<dbReference type="GO" id="GO:0001682">
    <property type="term" value="P:tRNA 5'-leader removal"/>
    <property type="evidence" value="ECO:0007669"/>
    <property type="project" value="TreeGrafter"/>
</dbReference>
<evidence type="ECO:0000313" key="1">
    <source>
        <dbReference type="EMBL" id="GMH46268.1"/>
    </source>
</evidence>
<keyword evidence="2" id="KW-1185">Reference proteome</keyword>
<reference evidence="1" key="1">
    <citation type="submission" date="2022-07" db="EMBL/GenBank/DDBJ databases">
        <title>Genome analysis of Parmales, a sister group of diatoms, reveals the evolutionary specialization of diatoms from phago-mixotrophs to photoautotrophs.</title>
        <authorList>
            <person name="Ban H."/>
            <person name="Sato S."/>
            <person name="Yoshikawa S."/>
            <person name="Kazumasa Y."/>
            <person name="Nakamura Y."/>
            <person name="Ichinomiya M."/>
            <person name="Saitoh K."/>
            <person name="Sato N."/>
            <person name="Blanc-Mathieu R."/>
            <person name="Endo H."/>
            <person name="Kuwata A."/>
            <person name="Ogata H."/>
        </authorList>
    </citation>
    <scope>NUCLEOTIDE SEQUENCE</scope>
</reference>
<name>A0A9W6Z807_9STRA</name>
<dbReference type="PANTHER" id="PTHR13547">
    <property type="match status" value="1"/>
</dbReference>
<dbReference type="GO" id="GO:0004526">
    <property type="term" value="F:ribonuclease P activity"/>
    <property type="evidence" value="ECO:0007669"/>
    <property type="project" value="TreeGrafter"/>
</dbReference>
<dbReference type="Proteomes" id="UP001165082">
    <property type="component" value="Unassembled WGS sequence"/>
</dbReference>
<sequence>MLSRMYMKPSSRPRPVQGAAIPAIEYCRKTVNDWGNPAYRKKNPAFADKRGNPREYDFAKLENFLSSLPNLPPPSVEENTAALTSRKEDFVESKGWSEHEWIINSQLLSSAIGKTANSTNAQAAKDLYVALRVMGYHMNIQNLNAFLSTFGRAEGYHREMKEVARYYGTQYPMKEPIVALMINNLCNSEDGIEEAMEILGKLETSEGRGAMRLRTYSPILEAMMKRDISEDNSRAVFEYFDRMVSTVEIKVTDEEYMSVLGYAFRAGGKGLDVPQGEYIEELVTKMAESSLSVTEESANQLVKESGGRARIGEVDRETGICELTGATLRQLTNSPRRKALLVDAIKDISGVNYQAFLKLNNGKDEKQAKMREKRGFNSTFGSEQISIFEEWMSGRNFSVIIDGANVAYYSQNHAKGRFSYNQIAMVVAALERAGEHCLVVLPSKYTNKMWTVSSSSLGVDGWSAGANKRFRQRLTEEEAAFIETWHDREQLYVAPALCLDDYYWMLASVAGGGGGGGGGEDSLFKGCYERLIVSNDLLRDHNLEVAGKIGELAFHRWVVTQFVGYEGLCLGWEREDEGKEVLAEMSKRKEDVDWEVVERGFAEAGEALRFITPDKFSIAIQRNEVGGGEDGGRKGAVWHFPIRVMNEGGEIEIDKKYCVVNVE</sequence>
<dbReference type="Gene3D" id="3.40.50.11980">
    <property type="match status" value="1"/>
</dbReference>
<organism evidence="1 2">
    <name type="scientific">Triparma retinervis</name>
    <dbReference type="NCBI Taxonomy" id="2557542"/>
    <lineage>
        <taxon>Eukaryota</taxon>
        <taxon>Sar</taxon>
        <taxon>Stramenopiles</taxon>
        <taxon>Ochrophyta</taxon>
        <taxon>Bolidophyceae</taxon>
        <taxon>Parmales</taxon>
        <taxon>Triparmaceae</taxon>
        <taxon>Triparma</taxon>
    </lineage>
</organism>
<dbReference type="EMBL" id="BRXZ01003013">
    <property type="protein sequence ID" value="GMH46268.1"/>
    <property type="molecule type" value="Genomic_DNA"/>
</dbReference>
<accession>A0A9W6Z807</accession>